<reference evidence="1" key="1">
    <citation type="submission" date="2022-06" db="EMBL/GenBank/DDBJ databases">
        <title>Novel species in genus nocardia.</title>
        <authorList>
            <person name="Li F."/>
        </authorList>
    </citation>
    <scope>NUCLEOTIDE SEQUENCE</scope>
    <source>
        <strain evidence="1">CDC141</strain>
    </source>
</reference>
<dbReference type="EMBL" id="JAMRXG010000003">
    <property type="protein sequence ID" value="MCM6773510.1"/>
    <property type="molecule type" value="Genomic_DNA"/>
</dbReference>
<evidence type="ECO:0000313" key="2">
    <source>
        <dbReference type="Proteomes" id="UP001139157"/>
    </source>
</evidence>
<evidence type="ECO:0000313" key="1">
    <source>
        <dbReference type="EMBL" id="MCM6773510.1"/>
    </source>
</evidence>
<dbReference type="RefSeq" id="WP_251910576.1">
    <property type="nucleotide sequence ID" value="NZ_JAMRXG010000003.1"/>
</dbReference>
<organism evidence="1 2">
    <name type="scientific">Nocardia pulmonis</name>
    <dbReference type="NCBI Taxonomy" id="2951408"/>
    <lineage>
        <taxon>Bacteria</taxon>
        <taxon>Bacillati</taxon>
        <taxon>Actinomycetota</taxon>
        <taxon>Actinomycetes</taxon>
        <taxon>Mycobacteriales</taxon>
        <taxon>Nocardiaceae</taxon>
        <taxon>Nocardia</taxon>
    </lineage>
</organism>
<gene>
    <name evidence="1" type="ORF">NDR86_08500</name>
</gene>
<keyword evidence="2" id="KW-1185">Reference proteome</keyword>
<dbReference type="AlphaFoldDB" id="A0A9X2E4K2"/>
<comment type="caution">
    <text evidence="1">The sequence shown here is derived from an EMBL/GenBank/DDBJ whole genome shotgun (WGS) entry which is preliminary data.</text>
</comment>
<protein>
    <submittedName>
        <fullName evidence="1">Uncharacterized protein</fullName>
    </submittedName>
</protein>
<accession>A0A9X2E4K2</accession>
<sequence>MSRPTAARVATCFGPRQRGLVAVEASGAQYQQFSRPLDRFPGSLLHGRDIQPFRAGSPIPALFPHDQPLLTIIGGCLGRMARSDRAGAVESVTARIDRPGIRQLADCVSQPVGSFDLQHASLNR</sequence>
<name>A0A9X2E4K2_9NOCA</name>
<proteinExistence type="predicted"/>
<dbReference type="Proteomes" id="UP001139157">
    <property type="component" value="Unassembled WGS sequence"/>
</dbReference>